<gene>
    <name evidence="2" type="primary">34</name>
    <name evidence="2" type="ORF">AH04_34</name>
</gene>
<dbReference type="Proteomes" id="UP000827517">
    <property type="component" value="Segment"/>
</dbReference>
<keyword evidence="3" id="KW-1185">Reference proteome</keyword>
<evidence type="ECO:0000256" key="1">
    <source>
        <dbReference type="SAM" id="MobiDB-lite"/>
    </source>
</evidence>
<accession>A0AAE7X1M4</accession>
<protein>
    <submittedName>
        <fullName evidence="2">Uncharacterized protein</fullName>
    </submittedName>
</protein>
<evidence type="ECO:0000313" key="2">
    <source>
        <dbReference type="EMBL" id="QZA70521.1"/>
    </source>
</evidence>
<dbReference type="RefSeq" id="YP_010667788.1">
    <property type="nucleotide sequence ID" value="NC_070952.1"/>
</dbReference>
<feature type="region of interest" description="Disordered" evidence="1">
    <location>
        <begin position="21"/>
        <end position="43"/>
    </location>
</feature>
<proteinExistence type="predicted"/>
<reference evidence="2" key="1">
    <citation type="submission" date="2021-07" db="EMBL/GenBank/DDBJ databases">
        <authorList>
            <person name="Roth S.J."/>
            <person name="Krukonis G.P."/>
            <person name="Delesalle V.A."/>
        </authorList>
    </citation>
    <scope>NUCLEOTIDE SEQUENCE</scope>
</reference>
<dbReference type="EMBL" id="MZ501267">
    <property type="protein sequence ID" value="QZA70521.1"/>
    <property type="molecule type" value="Genomic_DNA"/>
</dbReference>
<organism evidence="2 3">
    <name type="scientific">Erwinia phage AH04</name>
    <dbReference type="NCBI Taxonomy" id="2869569"/>
    <lineage>
        <taxon>Viruses</taxon>
        <taxon>Duplodnaviria</taxon>
        <taxon>Heunggongvirae</taxon>
        <taxon>Uroviricota</taxon>
        <taxon>Caudoviricetes</taxon>
        <taxon>Chimalliviridae</taxon>
        <taxon>Meadowvirus</taxon>
        <taxon>Meadowvirus AH04</taxon>
    </lineage>
</organism>
<dbReference type="KEGG" id="vg:77943926"/>
<evidence type="ECO:0000313" key="3">
    <source>
        <dbReference type="Proteomes" id="UP000827517"/>
    </source>
</evidence>
<sequence>MSQEQMKDLFQRVREMTKERNFTIVTPKASPMMGRPPEPKDGPLIIDYLSTLEH</sequence>
<name>A0AAE7X1M4_9CAUD</name>
<dbReference type="GeneID" id="77943926"/>